<dbReference type="RefSeq" id="WP_146562732.1">
    <property type="nucleotide sequence ID" value="NZ_SIHJ01000001.1"/>
</dbReference>
<reference evidence="1 2" key="1">
    <citation type="submission" date="2019-02" db="EMBL/GenBank/DDBJ databases">
        <title>Deep-cultivation of Planctomycetes and their phenomic and genomic characterization uncovers novel biology.</title>
        <authorList>
            <person name="Wiegand S."/>
            <person name="Jogler M."/>
            <person name="Boedeker C."/>
            <person name="Pinto D."/>
            <person name="Vollmers J."/>
            <person name="Rivas-Marin E."/>
            <person name="Kohn T."/>
            <person name="Peeters S.H."/>
            <person name="Heuer A."/>
            <person name="Rast P."/>
            <person name="Oberbeckmann S."/>
            <person name="Bunk B."/>
            <person name="Jeske O."/>
            <person name="Meyerdierks A."/>
            <person name="Storesund J.E."/>
            <person name="Kallscheuer N."/>
            <person name="Luecker S."/>
            <person name="Lage O.M."/>
            <person name="Pohl T."/>
            <person name="Merkel B.J."/>
            <person name="Hornburger P."/>
            <person name="Mueller R.-W."/>
            <person name="Bruemmer F."/>
            <person name="Labrenz M."/>
            <person name="Spormann A.M."/>
            <person name="Op Den Camp H."/>
            <person name="Overmann J."/>
            <person name="Amann R."/>
            <person name="Jetten M.S.M."/>
            <person name="Mascher T."/>
            <person name="Medema M.H."/>
            <person name="Devos D.P."/>
            <person name="Kaster A.-K."/>
            <person name="Ovreas L."/>
            <person name="Rohde M."/>
            <person name="Galperin M.Y."/>
            <person name="Jogler C."/>
        </authorList>
    </citation>
    <scope>NUCLEOTIDE SEQUENCE [LARGE SCALE GENOMIC DNA]</scope>
    <source>
        <strain evidence="1 2">KOR34</strain>
    </source>
</reference>
<keyword evidence="2" id="KW-1185">Reference proteome</keyword>
<evidence type="ECO:0000313" key="2">
    <source>
        <dbReference type="Proteomes" id="UP000316714"/>
    </source>
</evidence>
<comment type="caution">
    <text evidence="1">The sequence shown here is derived from an EMBL/GenBank/DDBJ whole genome shotgun (WGS) entry which is preliminary data.</text>
</comment>
<sequence>MATLADLESKITASVPIGYSTYVRSNSEDSLSAQGFDPTTLLVLNLELAELEDTATHRNRFFLNGDGCGNYYFVKGKDPDETVYLWDHDPLGVADMGVELSDYLPTAVQECRIDWPPDDSQLYICRTRQFGESILDPIRLNEWIAAVEATDGIQHVGYREGKNPFTYAVVRFEQPGFSVTSGAAVSRAVHWLHGRAILANAPDNWTVAATLAEKLNSHLIGSINR</sequence>
<organism evidence="1 2">
    <name type="scientific">Posidoniimonas corsicana</name>
    <dbReference type="NCBI Taxonomy" id="1938618"/>
    <lineage>
        <taxon>Bacteria</taxon>
        <taxon>Pseudomonadati</taxon>
        <taxon>Planctomycetota</taxon>
        <taxon>Planctomycetia</taxon>
        <taxon>Pirellulales</taxon>
        <taxon>Lacipirellulaceae</taxon>
        <taxon>Posidoniimonas</taxon>
    </lineage>
</organism>
<dbReference type="EMBL" id="SIHJ01000001">
    <property type="protein sequence ID" value="TWT36095.1"/>
    <property type="molecule type" value="Genomic_DNA"/>
</dbReference>
<accession>A0A5C5VEH9</accession>
<dbReference type="AlphaFoldDB" id="A0A5C5VEH9"/>
<name>A0A5C5VEH9_9BACT</name>
<protein>
    <submittedName>
        <fullName evidence="1">Uncharacterized protein</fullName>
    </submittedName>
</protein>
<gene>
    <name evidence="1" type="ORF">KOR34_09940</name>
</gene>
<proteinExistence type="predicted"/>
<evidence type="ECO:0000313" key="1">
    <source>
        <dbReference type="EMBL" id="TWT36095.1"/>
    </source>
</evidence>
<dbReference type="OrthoDB" id="286113at2"/>
<dbReference type="Proteomes" id="UP000316714">
    <property type="component" value="Unassembled WGS sequence"/>
</dbReference>